<dbReference type="InterPro" id="IPR001387">
    <property type="entry name" value="Cro/C1-type_HTH"/>
</dbReference>
<dbReference type="SUPFAM" id="SSF52540">
    <property type="entry name" value="P-loop containing nucleoside triphosphate hydrolases"/>
    <property type="match status" value="1"/>
</dbReference>
<protein>
    <submittedName>
        <fullName evidence="6">WD40 repeat protein</fullName>
    </submittedName>
</protein>
<feature type="repeat" description="WD" evidence="3">
    <location>
        <begin position="979"/>
        <end position="1020"/>
    </location>
</feature>
<keyword evidence="4" id="KW-0472">Membrane</keyword>
<dbReference type="PROSITE" id="PS00678">
    <property type="entry name" value="WD_REPEATS_1"/>
    <property type="match status" value="5"/>
</dbReference>
<keyword evidence="4" id="KW-1133">Transmembrane helix</keyword>
<feature type="repeat" description="WD" evidence="3">
    <location>
        <begin position="809"/>
        <end position="842"/>
    </location>
</feature>
<dbReference type="PROSITE" id="PS50082">
    <property type="entry name" value="WD_REPEATS_2"/>
    <property type="match status" value="11"/>
</dbReference>
<name>A0A4R7VHL0_9PSEU</name>
<organism evidence="6 7">
    <name type="scientific">Actinophytocola oryzae</name>
    <dbReference type="NCBI Taxonomy" id="502181"/>
    <lineage>
        <taxon>Bacteria</taxon>
        <taxon>Bacillati</taxon>
        <taxon>Actinomycetota</taxon>
        <taxon>Actinomycetes</taxon>
        <taxon>Pseudonocardiales</taxon>
        <taxon>Pseudonocardiaceae</taxon>
    </lineage>
</organism>
<dbReference type="InterPro" id="IPR027417">
    <property type="entry name" value="P-loop_NTPase"/>
</dbReference>
<feature type="repeat" description="WD" evidence="3">
    <location>
        <begin position="1066"/>
        <end position="1100"/>
    </location>
</feature>
<feature type="transmembrane region" description="Helical" evidence="4">
    <location>
        <begin position="505"/>
        <end position="526"/>
    </location>
</feature>
<dbReference type="Gene3D" id="1.10.260.40">
    <property type="entry name" value="lambda repressor-like DNA-binding domains"/>
    <property type="match status" value="1"/>
</dbReference>
<dbReference type="AlphaFoldDB" id="A0A4R7VHL0"/>
<keyword evidence="1 3" id="KW-0853">WD repeat</keyword>
<dbReference type="Pfam" id="PF20703">
    <property type="entry name" value="nSTAND1"/>
    <property type="match status" value="1"/>
</dbReference>
<dbReference type="CDD" id="cd00200">
    <property type="entry name" value="WD40"/>
    <property type="match status" value="2"/>
</dbReference>
<proteinExistence type="predicted"/>
<dbReference type="Proteomes" id="UP000294927">
    <property type="component" value="Unassembled WGS sequence"/>
</dbReference>
<reference evidence="6 7" key="1">
    <citation type="submission" date="2019-03" db="EMBL/GenBank/DDBJ databases">
        <title>Genomic Encyclopedia of Archaeal and Bacterial Type Strains, Phase II (KMG-II): from individual species to whole genera.</title>
        <authorList>
            <person name="Goeker M."/>
        </authorList>
    </citation>
    <scope>NUCLEOTIDE SEQUENCE [LARGE SCALE GENOMIC DNA]</scope>
    <source>
        <strain evidence="6 7">DSM 45499</strain>
    </source>
</reference>
<dbReference type="EMBL" id="SOCP01000008">
    <property type="protein sequence ID" value="TDV48822.1"/>
    <property type="molecule type" value="Genomic_DNA"/>
</dbReference>
<evidence type="ECO:0000313" key="6">
    <source>
        <dbReference type="EMBL" id="TDV48822.1"/>
    </source>
</evidence>
<dbReference type="PANTHER" id="PTHR19879:SF9">
    <property type="entry name" value="TRANSCRIPTION INITIATION FACTOR TFIID SUBUNIT 5"/>
    <property type="match status" value="1"/>
</dbReference>
<dbReference type="InterPro" id="IPR020472">
    <property type="entry name" value="WD40_PAC1"/>
</dbReference>
<dbReference type="InterPro" id="IPR036322">
    <property type="entry name" value="WD40_repeat_dom_sf"/>
</dbReference>
<sequence>MADGKQVRNWTTPAEIRTTRQFGAALTELRERAGLSVRQVAQDVEAARTTVGDYFAGKSLPSPATSWVLKKVLLRCGVADPDTLDEWERALIRVRRAPGPAPADSPRPYRGLAPFQPDDAEWFHGRDRLVAELVAHVRQCRQVPLFVIGQSGAGKSSLLRAGLVPTLRADEWQTVLLTPGAGVLALPERTTARLLVVVDQFEELFTGDERDPAFVDALFALAEGPDVAVVFGMRSDFYDHAVGHPELAEALRHETVVVGAMSEEELRSAIVRPARQACVDLEDGLVELLLRDFRPADSAGGGALPLLSHVLHATWQAGNRRRLTIDGYLSTGGIAYAVGQSADAVYLDLSPRGQRLARSLLLRLVHVGDGVADTRRGIARTDLPEEYLDILDRFVAQRLVTIDADTVSISHEALVHAWRRLREWLDADRDALRAHRKLQGAALDWLESRRDPSALYRGALLESAAALAENTELTGVERDFLTASLDARGREERDRRRQLRRLRRWVAALVVAVLVAAGLVAVVFRLRSDAVADRNVAVSRQTALRADTLRSSDPALAGQLALAAYRIAPTPEARSSLLESGHTPVVSRARGSDGTIATALTADGGLLATGGADGTARLWRVRDRRRLAPVGDGFAAAPGSVFGAAVSPSGHVLALTGMDRGLTLWDITDTRHPTRLPGPEPALTGTGYAVAFSPDGRHLAVVGQDGLRLWRLDPTGAPRVLVLAADLGGDGKAVAFSADGTTLAAGGLGNTLYVWRLDGPAPNGGPVRKLPGTVNGLAFHPDGHTVAIAGSDRAVHLWDLAAGTEGTPLTGFAGPVYAVGFSDDGRRLAAGSADSDTFVWDLPAGHGPQVLPHPGPVTATAFLPGTHALLTASADGFARVWSLPGGVIAGHPGPISTVAFGPHDRTVAVSASSVGDGPGSVEWSEVAAGHRQREAPVEDAEFSGASALSPDGTLVATGGADGTTRLWRVGDRSTPPTALTGAGALVESVAFNAEGSLLAVGGDDHRVRLWDTRTRHLLATLTEPTNIVMTVAFSRDGRMLAAASVDNDAYLWDVTLPAAPRHTARLSGHTNYAYAVGFSPDSRVLAVGSADRTVTLWDVEDPWAPRMIGRPLVGPTNYVYGVTFTGDGSLLVTASTDGTVWLWDVTDVAHPAVHATLRIEGSVYAVAVSGDGRTLAAGDADGTAHLWPLAPEEVATRICADAGEPVTRAEWTQFIPDVEFRPLCA</sequence>
<feature type="repeat" description="WD" evidence="3">
    <location>
        <begin position="767"/>
        <end position="800"/>
    </location>
</feature>
<evidence type="ECO:0000256" key="2">
    <source>
        <dbReference type="ARBA" id="ARBA00022737"/>
    </source>
</evidence>
<evidence type="ECO:0000256" key="3">
    <source>
        <dbReference type="PROSITE-ProRule" id="PRU00221"/>
    </source>
</evidence>
<feature type="domain" description="Novel STAND NTPase 1" evidence="5">
    <location>
        <begin position="108"/>
        <end position="452"/>
    </location>
</feature>
<feature type="repeat" description="WD" evidence="3">
    <location>
        <begin position="1160"/>
        <end position="1197"/>
    </location>
</feature>
<feature type="repeat" description="WD" evidence="3">
    <location>
        <begin position="947"/>
        <end position="977"/>
    </location>
</feature>
<dbReference type="Gene3D" id="2.130.10.10">
    <property type="entry name" value="YVTN repeat-like/Quinoprotein amine dehydrogenase"/>
    <property type="match status" value="5"/>
</dbReference>
<dbReference type="Pfam" id="PF00400">
    <property type="entry name" value="WD40"/>
    <property type="match status" value="11"/>
</dbReference>
<feature type="repeat" description="WD" evidence="3">
    <location>
        <begin position="850"/>
        <end position="883"/>
    </location>
</feature>
<evidence type="ECO:0000256" key="1">
    <source>
        <dbReference type="ARBA" id="ARBA00022574"/>
    </source>
</evidence>
<accession>A0A4R7VHL0</accession>
<evidence type="ECO:0000259" key="5">
    <source>
        <dbReference type="Pfam" id="PF20703"/>
    </source>
</evidence>
<evidence type="ECO:0000256" key="4">
    <source>
        <dbReference type="SAM" id="Phobius"/>
    </source>
</evidence>
<feature type="repeat" description="WD" evidence="3">
    <location>
        <begin position="634"/>
        <end position="675"/>
    </location>
</feature>
<dbReference type="PANTHER" id="PTHR19879">
    <property type="entry name" value="TRANSCRIPTION INITIATION FACTOR TFIID"/>
    <property type="match status" value="1"/>
</dbReference>
<dbReference type="InterPro" id="IPR010982">
    <property type="entry name" value="Lambda_DNA-bd_dom_sf"/>
</dbReference>
<comment type="caution">
    <text evidence="6">The sequence shown here is derived from an EMBL/GenBank/DDBJ whole genome shotgun (WGS) entry which is preliminary data.</text>
</comment>
<feature type="repeat" description="WD" evidence="3">
    <location>
        <begin position="1112"/>
        <end position="1145"/>
    </location>
</feature>
<dbReference type="PROSITE" id="PS50294">
    <property type="entry name" value="WD_REPEATS_REGION"/>
    <property type="match status" value="7"/>
</dbReference>
<evidence type="ECO:0000313" key="7">
    <source>
        <dbReference type="Proteomes" id="UP000294927"/>
    </source>
</evidence>
<dbReference type="InterPro" id="IPR019775">
    <property type="entry name" value="WD40_repeat_CS"/>
</dbReference>
<gene>
    <name evidence="6" type="ORF">CLV71_108182</name>
</gene>
<dbReference type="PRINTS" id="PR00320">
    <property type="entry name" value="GPROTEINBRPT"/>
</dbReference>
<dbReference type="InterPro" id="IPR001680">
    <property type="entry name" value="WD40_rpt"/>
</dbReference>
<dbReference type="GO" id="GO:0003677">
    <property type="term" value="F:DNA binding"/>
    <property type="evidence" value="ECO:0007669"/>
    <property type="project" value="InterPro"/>
</dbReference>
<dbReference type="InterPro" id="IPR049052">
    <property type="entry name" value="nSTAND1"/>
</dbReference>
<dbReference type="InterPro" id="IPR015943">
    <property type="entry name" value="WD40/YVTN_repeat-like_dom_sf"/>
</dbReference>
<keyword evidence="7" id="KW-1185">Reference proteome</keyword>
<feature type="repeat" description="WD" evidence="3">
    <location>
        <begin position="599"/>
        <end position="629"/>
    </location>
</feature>
<keyword evidence="4" id="KW-0812">Transmembrane</keyword>
<dbReference type="OrthoDB" id="192618at2"/>
<dbReference type="SUPFAM" id="SSF47413">
    <property type="entry name" value="lambda repressor-like DNA-binding domains"/>
    <property type="match status" value="1"/>
</dbReference>
<dbReference type="RefSeq" id="WP_133904862.1">
    <property type="nucleotide sequence ID" value="NZ_SOCP01000008.1"/>
</dbReference>
<dbReference type="InterPro" id="IPR011047">
    <property type="entry name" value="Quinoprotein_ADH-like_sf"/>
</dbReference>
<dbReference type="SUPFAM" id="SSF50998">
    <property type="entry name" value="Quinoprotein alcohol dehydrogenase-like"/>
    <property type="match status" value="1"/>
</dbReference>
<dbReference type="Pfam" id="PF13560">
    <property type="entry name" value="HTH_31"/>
    <property type="match status" value="1"/>
</dbReference>
<feature type="repeat" description="WD" evidence="3">
    <location>
        <begin position="1021"/>
        <end position="1054"/>
    </location>
</feature>
<keyword evidence="2" id="KW-0677">Repeat</keyword>
<dbReference type="SUPFAM" id="SSF50978">
    <property type="entry name" value="WD40 repeat-like"/>
    <property type="match status" value="2"/>
</dbReference>
<dbReference type="SMART" id="SM00320">
    <property type="entry name" value="WD40"/>
    <property type="match status" value="13"/>
</dbReference>
<dbReference type="CDD" id="cd00093">
    <property type="entry name" value="HTH_XRE"/>
    <property type="match status" value="1"/>
</dbReference>